<protein>
    <submittedName>
        <fullName evidence="2">Uncharacterized protein</fullName>
    </submittedName>
</protein>
<dbReference type="Proteomes" id="UP000000763">
    <property type="component" value="Chromosome 9"/>
</dbReference>
<evidence type="ECO:0000313" key="1">
    <source>
        <dbReference type="EMBL" id="BAD37950.1"/>
    </source>
</evidence>
<reference evidence="1" key="1">
    <citation type="submission" date="2002-05" db="EMBL/GenBank/DDBJ databases">
        <title>Oryza sativa nipponbare(GA3) genomic DNA, chromosome 9, PAC clone:P0047B10.</title>
        <authorList>
            <person name="Sasaki T."/>
            <person name="Matsumoto T."/>
            <person name="Katayose Y."/>
        </authorList>
    </citation>
    <scope>NUCLEOTIDE SEQUENCE</scope>
</reference>
<accession>Q67UC9</accession>
<reference evidence="2" key="2">
    <citation type="submission" date="2002-07" db="EMBL/GenBank/DDBJ databases">
        <title>Oryza sativa nipponbare(GA3) genomic DNA, chromosome 9, BAC clone:OJ1596_C06.</title>
        <authorList>
            <person name="Sasaki T."/>
            <person name="Matsumoto T."/>
            <person name="Hattori M."/>
            <person name="Sakaki Y."/>
            <person name="Katayose Y."/>
        </authorList>
    </citation>
    <scope>NUCLEOTIDE SEQUENCE</scope>
</reference>
<name>Q67UC9_ORYSJ</name>
<organism evidence="2 3">
    <name type="scientific">Oryza sativa subsp. japonica</name>
    <name type="common">Rice</name>
    <dbReference type="NCBI Taxonomy" id="39947"/>
    <lineage>
        <taxon>Eukaryota</taxon>
        <taxon>Viridiplantae</taxon>
        <taxon>Streptophyta</taxon>
        <taxon>Embryophyta</taxon>
        <taxon>Tracheophyta</taxon>
        <taxon>Spermatophyta</taxon>
        <taxon>Magnoliopsida</taxon>
        <taxon>Liliopsida</taxon>
        <taxon>Poales</taxon>
        <taxon>Poaceae</taxon>
        <taxon>BOP clade</taxon>
        <taxon>Oryzoideae</taxon>
        <taxon>Oryzeae</taxon>
        <taxon>Oryzinae</taxon>
        <taxon>Oryza</taxon>
        <taxon>Oryza sativa</taxon>
    </lineage>
</organism>
<gene>
    <name evidence="2" type="ORF">OJ1596_C06.34</name>
    <name evidence="1" type="ORF">P0047B10.16</name>
</gene>
<evidence type="ECO:0000313" key="2">
    <source>
        <dbReference type="EMBL" id="BAD38242.1"/>
    </source>
</evidence>
<reference evidence="3" key="3">
    <citation type="journal article" date="2005" name="Nature">
        <title>The map-based sequence of the rice genome.</title>
        <authorList>
            <consortium name="International rice genome sequencing project (IRGSP)"/>
            <person name="Matsumoto T."/>
            <person name="Wu J."/>
            <person name="Kanamori H."/>
            <person name="Katayose Y."/>
            <person name="Fujisawa M."/>
            <person name="Namiki N."/>
            <person name="Mizuno H."/>
            <person name="Yamamoto K."/>
            <person name="Antonio B.A."/>
            <person name="Baba T."/>
            <person name="Sakata K."/>
            <person name="Nagamura Y."/>
            <person name="Aoki H."/>
            <person name="Arikawa K."/>
            <person name="Arita K."/>
            <person name="Bito T."/>
            <person name="Chiden Y."/>
            <person name="Fujitsuka N."/>
            <person name="Fukunaka R."/>
            <person name="Hamada M."/>
            <person name="Harada C."/>
            <person name="Hayashi A."/>
            <person name="Hijishita S."/>
            <person name="Honda M."/>
            <person name="Hosokawa S."/>
            <person name="Ichikawa Y."/>
            <person name="Idonuma A."/>
            <person name="Iijima M."/>
            <person name="Ikeda M."/>
            <person name="Ikeno M."/>
            <person name="Ito K."/>
            <person name="Ito S."/>
            <person name="Ito T."/>
            <person name="Ito Y."/>
            <person name="Ito Y."/>
            <person name="Iwabuchi A."/>
            <person name="Kamiya K."/>
            <person name="Karasawa W."/>
            <person name="Kurita K."/>
            <person name="Katagiri S."/>
            <person name="Kikuta A."/>
            <person name="Kobayashi H."/>
            <person name="Kobayashi N."/>
            <person name="Machita K."/>
            <person name="Maehara T."/>
            <person name="Masukawa M."/>
            <person name="Mizubayashi T."/>
            <person name="Mukai Y."/>
            <person name="Nagasaki H."/>
            <person name="Nagata Y."/>
            <person name="Naito S."/>
            <person name="Nakashima M."/>
            <person name="Nakama Y."/>
            <person name="Nakamichi Y."/>
            <person name="Nakamura M."/>
            <person name="Meguro A."/>
            <person name="Negishi M."/>
            <person name="Ohta I."/>
            <person name="Ohta T."/>
            <person name="Okamoto M."/>
            <person name="Ono N."/>
            <person name="Saji S."/>
            <person name="Sakaguchi M."/>
            <person name="Sakai K."/>
            <person name="Shibata M."/>
            <person name="Shimokawa T."/>
            <person name="Song J."/>
            <person name="Takazaki Y."/>
            <person name="Terasawa K."/>
            <person name="Tsugane M."/>
            <person name="Tsuji K."/>
            <person name="Ueda S."/>
            <person name="Waki K."/>
            <person name="Yamagata H."/>
            <person name="Yamamoto M."/>
            <person name="Yamamoto S."/>
            <person name="Yamane H."/>
            <person name="Yoshiki S."/>
            <person name="Yoshihara R."/>
            <person name="Yukawa K."/>
            <person name="Zhong H."/>
            <person name="Yano M."/>
            <person name="Yuan Q."/>
            <person name="Ouyang S."/>
            <person name="Liu J."/>
            <person name="Jones K.M."/>
            <person name="Gansberger K."/>
            <person name="Moffat K."/>
            <person name="Hill J."/>
            <person name="Bera J."/>
            <person name="Fadrosh D."/>
            <person name="Jin S."/>
            <person name="Johri S."/>
            <person name="Kim M."/>
            <person name="Overton L."/>
            <person name="Reardon M."/>
            <person name="Tsitrin T."/>
            <person name="Vuong H."/>
            <person name="Weaver B."/>
            <person name="Ciecko A."/>
            <person name="Tallon L."/>
            <person name="Jackson J."/>
            <person name="Pai G."/>
            <person name="Aken S.V."/>
            <person name="Utterback T."/>
            <person name="Reidmuller S."/>
            <person name="Feldblyum T."/>
            <person name="Hsiao J."/>
            <person name="Zismann V."/>
            <person name="Iobst S."/>
            <person name="de Vazeille A.R."/>
            <person name="Buell C.R."/>
            <person name="Ying K."/>
            <person name="Li Y."/>
            <person name="Lu T."/>
            <person name="Huang Y."/>
            <person name="Zhao Q."/>
            <person name="Feng Q."/>
            <person name="Zhang L."/>
            <person name="Zhu J."/>
            <person name="Weng Q."/>
            <person name="Mu J."/>
            <person name="Lu Y."/>
            <person name="Fan D."/>
            <person name="Liu Y."/>
            <person name="Guan J."/>
            <person name="Zhang Y."/>
            <person name="Yu S."/>
            <person name="Liu X."/>
            <person name="Zhang Y."/>
            <person name="Hong G."/>
            <person name="Han B."/>
            <person name="Choisne N."/>
            <person name="Demange N."/>
            <person name="Orjeda G."/>
            <person name="Samain S."/>
            <person name="Cattolico L."/>
            <person name="Pelletier E."/>
            <person name="Couloux A."/>
            <person name="Segurens B."/>
            <person name="Wincker P."/>
            <person name="D'Hont A."/>
            <person name="Scarpelli C."/>
            <person name="Weissenbach J."/>
            <person name="Salanoubat M."/>
            <person name="Quetier F."/>
            <person name="Yu Y."/>
            <person name="Kim H.R."/>
            <person name="Rambo T."/>
            <person name="Currie J."/>
            <person name="Collura K."/>
            <person name="Luo M."/>
            <person name="Yang T."/>
            <person name="Ammiraju J.S.S."/>
            <person name="Engler F."/>
            <person name="Soderlund C."/>
            <person name="Wing R.A."/>
            <person name="Palmer L.E."/>
            <person name="de la Bastide M."/>
            <person name="Spiegel L."/>
            <person name="Nascimento L."/>
            <person name="Zutavern T."/>
            <person name="O'Shaughnessy A."/>
            <person name="Dike S."/>
            <person name="Dedhia N."/>
            <person name="Preston R."/>
            <person name="Balija V."/>
            <person name="McCombie W.R."/>
            <person name="Chow T."/>
            <person name="Chen H."/>
            <person name="Chung M."/>
            <person name="Chen C."/>
            <person name="Shaw J."/>
            <person name="Wu H."/>
            <person name="Hsiao K."/>
            <person name="Chao Y."/>
            <person name="Chu M."/>
            <person name="Cheng C."/>
            <person name="Hour A."/>
            <person name="Lee P."/>
            <person name="Lin S."/>
            <person name="Lin Y."/>
            <person name="Liou J."/>
            <person name="Liu S."/>
            <person name="Hsing Y."/>
            <person name="Raghuvanshi S."/>
            <person name="Mohanty A."/>
            <person name="Bharti A.K."/>
            <person name="Gaur A."/>
            <person name="Gupta V."/>
            <person name="Kumar D."/>
            <person name="Ravi V."/>
            <person name="Vij S."/>
            <person name="Kapur A."/>
            <person name="Khurana P."/>
            <person name="Khurana P."/>
            <person name="Khurana J.P."/>
            <person name="Tyagi A.K."/>
            <person name="Gaikwad K."/>
            <person name="Singh A."/>
            <person name="Dalal V."/>
            <person name="Srivastava S."/>
            <person name="Dixit A."/>
            <person name="Pal A.K."/>
            <person name="Ghazi I.A."/>
            <person name="Yadav M."/>
            <person name="Pandit A."/>
            <person name="Bhargava A."/>
            <person name="Sureshbabu K."/>
            <person name="Batra K."/>
            <person name="Sharma T.R."/>
            <person name="Mohapatra T."/>
            <person name="Singh N.K."/>
            <person name="Messing J."/>
            <person name="Nelson A.B."/>
            <person name="Fuks G."/>
            <person name="Kavchok S."/>
            <person name="Keizer G."/>
            <person name="Linton E."/>
            <person name="Llaca V."/>
            <person name="Song R."/>
            <person name="Tanyolac B."/>
            <person name="Young S."/>
            <person name="Ho-Il K."/>
            <person name="Hahn J.H."/>
            <person name="Sangsakoo G."/>
            <person name="Vanavichit A."/>
            <person name="de Mattos Luiz.A.T."/>
            <person name="Zimmer P.D."/>
            <person name="Malone G."/>
            <person name="Dellagostin O."/>
            <person name="de Oliveira A.C."/>
            <person name="Bevan M."/>
            <person name="Bancroft I."/>
            <person name="Minx P."/>
            <person name="Cordum H."/>
            <person name="Wilson R."/>
            <person name="Cheng Z."/>
            <person name="Jin W."/>
            <person name="Jiang J."/>
            <person name="Leong S.A."/>
            <person name="Iwama H."/>
            <person name="Gojobori T."/>
            <person name="Itoh T."/>
            <person name="Niimura Y."/>
            <person name="Fujii Y."/>
            <person name="Habara T."/>
            <person name="Sakai H."/>
            <person name="Sato Y."/>
            <person name="Wilson G."/>
            <person name="Kumar K."/>
            <person name="McCouch S."/>
            <person name="Juretic N."/>
            <person name="Hoen D."/>
            <person name="Wright S."/>
            <person name="Bruskiewich R."/>
            <person name="Bureau T."/>
            <person name="Miyao A."/>
            <person name="Hirochika H."/>
            <person name="Nishikawa T."/>
            <person name="Kadowaki K."/>
            <person name="Sugiura M."/>
            <person name="Burr B."/>
            <person name="Sasaki T."/>
        </authorList>
    </citation>
    <scope>NUCLEOTIDE SEQUENCE [LARGE SCALE GENOMIC DNA]</scope>
    <source>
        <strain evidence="3">cv. Nipponbare</strain>
    </source>
</reference>
<dbReference type="EMBL" id="AP005308">
    <property type="protein sequence ID" value="BAD37950.1"/>
    <property type="molecule type" value="Genomic_DNA"/>
</dbReference>
<reference evidence="3" key="4">
    <citation type="journal article" date="2008" name="Nucleic Acids Res.">
        <title>The rice annotation project database (RAP-DB): 2008 update.</title>
        <authorList>
            <consortium name="The rice annotation project (RAP)"/>
        </authorList>
    </citation>
    <scope>GENOME REANNOTATION</scope>
    <source>
        <strain evidence="3">cv. Nipponbare</strain>
    </source>
</reference>
<evidence type="ECO:0000313" key="3">
    <source>
        <dbReference type="Proteomes" id="UP000000763"/>
    </source>
</evidence>
<proteinExistence type="predicted"/>
<sequence length="121" mass="12685">MRRRPLSAASPYFSAACGRTVLGADGARCGGGGHSARLTPLPLGACGRTELGTVSPLHLGGVRVGRTRAAASPTCTAGQLLRGCCLPPTQIPRRRWTPAAGYRDLSSVLDRRRLQGPLLRP</sequence>
<dbReference type="AlphaFoldDB" id="Q67UC9"/>
<dbReference type="PROSITE" id="PS51257">
    <property type="entry name" value="PROKAR_LIPOPROTEIN"/>
    <property type="match status" value="1"/>
</dbReference>
<dbReference type="EMBL" id="AP005575">
    <property type="protein sequence ID" value="BAD38242.1"/>
    <property type="molecule type" value="Genomic_DNA"/>
</dbReference>